<protein>
    <submittedName>
        <fullName evidence="1">Transcriptional regulator</fullName>
    </submittedName>
</protein>
<name>A0A512DV17_9PROT</name>
<dbReference type="OrthoDB" id="9153342at2"/>
<proteinExistence type="predicted"/>
<reference evidence="1 2" key="1">
    <citation type="submission" date="2019-07" db="EMBL/GenBank/DDBJ databases">
        <title>Whole genome shotgun sequence of Skermanella aerolata NBRC 106429.</title>
        <authorList>
            <person name="Hosoyama A."/>
            <person name="Uohara A."/>
            <person name="Ohji S."/>
            <person name="Ichikawa N."/>
        </authorList>
    </citation>
    <scope>NUCLEOTIDE SEQUENCE [LARGE SCALE GENOMIC DNA]</scope>
    <source>
        <strain evidence="1 2">NBRC 106429</strain>
    </source>
</reference>
<comment type="caution">
    <text evidence="1">The sequence shown here is derived from an EMBL/GenBank/DDBJ whole genome shotgun (WGS) entry which is preliminary data.</text>
</comment>
<dbReference type="RefSeq" id="WP_044432924.1">
    <property type="nucleotide sequence ID" value="NZ_BJYZ01000019.1"/>
</dbReference>
<gene>
    <name evidence="1" type="ORF">SAE02_42280</name>
</gene>
<keyword evidence="2" id="KW-1185">Reference proteome</keyword>
<organism evidence="1 2">
    <name type="scientific">Skermanella aerolata</name>
    <dbReference type="NCBI Taxonomy" id="393310"/>
    <lineage>
        <taxon>Bacteria</taxon>
        <taxon>Pseudomonadati</taxon>
        <taxon>Pseudomonadota</taxon>
        <taxon>Alphaproteobacteria</taxon>
        <taxon>Rhodospirillales</taxon>
        <taxon>Azospirillaceae</taxon>
        <taxon>Skermanella</taxon>
    </lineage>
</organism>
<dbReference type="EMBL" id="BJYZ01000019">
    <property type="protein sequence ID" value="GEO40080.1"/>
    <property type="molecule type" value="Genomic_DNA"/>
</dbReference>
<dbReference type="AlphaFoldDB" id="A0A512DV17"/>
<evidence type="ECO:0000313" key="1">
    <source>
        <dbReference type="EMBL" id="GEO40080.1"/>
    </source>
</evidence>
<dbReference type="Proteomes" id="UP000321523">
    <property type="component" value="Unassembled WGS sequence"/>
</dbReference>
<sequence>MSRTTSSLIIRAGTVLGLVIGGFTISSSTAATQSSEAEKLNSEHYIELVRRDVRQDAREIIGQQMTFKQDEAEKFWPVYERYEADLNRLGDEKLALIKDYADNYKTMTEDKAGELTSKAIELDILRTSLLQQYLPKFQKALTNRRAAQFYQVEMPLLKIVDLQIASQMPMMP</sequence>
<accession>A0A512DV17</accession>
<evidence type="ECO:0000313" key="2">
    <source>
        <dbReference type="Proteomes" id="UP000321523"/>
    </source>
</evidence>